<evidence type="ECO:0000313" key="2">
    <source>
        <dbReference type="EMBL" id="ABR23400.1"/>
    </source>
</evidence>
<feature type="chain" id="PRO_5002700605" evidence="1">
    <location>
        <begin position="21"/>
        <end position="48"/>
    </location>
</feature>
<proteinExistence type="evidence at transcript level"/>
<protein>
    <submittedName>
        <fullName evidence="2">Putative salivary protein</fullName>
    </submittedName>
</protein>
<sequence length="48" mass="4954">MLRALHALFLFLCLLGGAVAASGGGGYGGTTNAWDPCHAVKQTHIQNN</sequence>
<keyword evidence="1" id="KW-0732">Signal</keyword>
<dbReference type="AlphaFoldDB" id="A6N9R7"/>
<reference evidence="2" key="2">
    <citation type="journal article" date="2008" name="Insect Biochem. Mol. Biol.">
        <title>An insight into the sialome of the soft tick, Ornithodorus parkeri.</title>
        <authorList>
            <person name="Francischetti I.M."/>
            <person name="Mans B.J."/>
            <person name="Meng Z."/>
            <person name="Gudderra N."/>
            <person name="Veenstra T.D."/>
            <person name="Pham V.M."/>
            <person name="Ribeiro J.M."/>
        </authorList>
    </citation>
    <scope>NUCLEOTIDE SEQUENCE</scope>
    <source>
        <tissue evidence="2">Salivary gland</tissue>
    </source>
</reference>
<organism evidence="2">
    <name type="scientific">Ornithodoros parkeri</name>
    <name type="common">Soft tick</name>
    <name type="synonym">Argasid tick</name>
    <dbReference type="NCBI Taxonomy" id="140564"/>
    <lineage>
        <taxon>Eukaryota</taxon>
        <taxon>Metazoa</taxon>
        <taxon>Ecdysozoa</taxon>
        <taxon>Arthropoda</taxon>
        <taxon>Chelicerata</taxon>
        <taxon>Arachnida</taxon>
        <taxon>Acari</taxon>
        <taxon>Parasitiformes</taxon>
        <taxon>Ixodida</taxon>
        <taxon>Ixodoidea</taxon>
        <taxon>Argasidae</taxon>
        <taxon>Ornithodorinae</taxon>
        <taxon>Ornithodoros</taxon>
    </lineage>
</organism>
<name>A6N9R7_ORNPR</name>
<feature type="signal peptide" evidence="1">
    <location>
        <begin position="1"/>
        <end position="20"/>
    </location>
</feature>
<dbReference type="EMBL" id="EF633883">
    <property type="protein sequence ID" value="ABR23400.1"/>
    <property type="molecule type" value="mRNA"/>
</dbReference>
<reference evidence="2" key="1">
    <citation type="submission" date="2007-05" db="EMBL/GenBank/DDBJ databases">
        <authorList>
            <person name="Douchkov D."/>
            <person name="Schweizer P."/>
        </authorList>
    </citation>
    <scope>NUCLEOTIDE SEQUENCE</scope>
    <source>
        <tissue evidence="2">Salivary gland</tissue>
    </source>
</reference>
<evidence type="ECO:0000256" key="1">
    <source>
        <dbReference type="SAM" id="SignalP"/>
    </source>
</evidence>
<accession>A6N9R7</accession>